<feature type="signal peptide" evidence="2">
    <location>
        <begin position="1"/>
        <end position="17"/>
    </location>
</feature>
<evidence type="ECO:0000259" key="3">
    <source>
        <dbReference type="PROSITE" id="PS51724"/>
    </source>
</evidence>
<keyword evidence="2" id="KW-0732">Signal</keyword>
<evidence type="ECO:0000313" key="5">
    <source>
        <dbReference type="Proteomes" id="UP001203945"/>
    </source>
</evidence>
<evidence type="ECO:0000256" key="2">
    <source>
        <dbReference type="SAM" id="SignalP"/>
    </source>
</evidence>
<feature type="domain" description="SPOR" evidence="3">
    <location>
        <begin position="250"/>
        <end position="325"/>
    </location>
</feature>
<gene>
    <name evidence="4" type="ORF">MLD63_14700</name>
</gene>
<evidence type="ECO:0000256" key="1">
    <source>
        <dbReference type="SAM" id="MobiDB-lite"/>
    </source>
</evidence>
<feature type="region of interest" description="Disordered" evidence="1">
    <location>
        <begin position="191"/>
        <end position="245"/>
    </location>
</feature>
<feature type="compositionally biased region" description="Polar residues" evidence="1">
    <location>
        <begin position="196"/>
        <end position="208"/>
    </location>
</feature>
<comment type="caution">
    <text evidence="4">The sequence shown here is derived from an EMBL/GenBank/DDBJ whole genome shotgun (WGS) entry which is preliminary data.</text>
</comment>
<dbReference type="EMBL" id="JAKZEU010000005">
    <property type="protein sequence ID" value="MCQ0971670.1"/>
    <property type="molecule type" value="Genomic_DNA"/>
</dbReference>
<keyword evidence="5" id="KW-1185">Reference proteome</keyword>
<feature type="chain" id="PRO_5045287525" description="SPOR domain-containing protein" evidence="2">
    <location>
        <begin position="18"/>
        <end position="325"/>
    </location>
</feature>
<dbReference type="PROSITE" id="PS51724">
    <property type="entry name" value="SPOR"/>
    <property type="match status" value="1"/>
</dbReference>
<dbReference type="InterPro" id="IPR036680">
    <property type="entry name" value="SPOR-like_sf"/>
</dbReference>
<name>A0ABT1MTM2_9RHOB</name>
<organism evidence="4 5">
    <name type="scientific">Paracoccus albicereus</name>
    <dbReference type="NCBI Taxonomy" id="2922394"/>
    <lineage>
        <taxon>Bacteria</taxon>
        <taxon>Pseudomonadati</taxon>
        <taxon>Pseudomonadota</taxon>
        <taxon>Alphaproteobacteria</taxon>
        <taxon>Rhodobacterales</taxon>
        <taxon>Paracoccaceae</taxon>
        <taxon>Paracoccus</taxon>
    </lineage>
</organism>
<evidence type="ECO:0000313" key="4">
    <source>
        <dbReference type="EMBL" id="MCQ0971670.1"/>
    </source>
</evidence>
<accession>A0ABT1MTM2</accession>
<feature type="compositionally biased region" description="Basic and acidic residues" evidence="1">
    <location>
        <begin position="94"/>
        <end position="112"/>
    </location>
</feature>
<dbReference type="SUPFAM" id="SSF110997">
    <property type="entry name" value="Sporulation related repeat"/>
    <property type="match status" value="1"/>
</dbReference>
<protein>
    <recommendedName>
        <fullName evidence="3">SPOR domain-containing protein</fullName>
    </recommendedName>
</protein>
<dbReference type="InterPro" id="IPR007730">
    <property type="entry name" value="SPOR-like_dom"/>
</dbReference>
<reference evidence="4 5" key="1">
    <citation type="submission" date="2022-03" db="EMBL/GenBank/DDBJ databases">
        <authorList>
            <person name="He Y."/>
        </authorList>
    </citation>
    <scope>NUCLEOTIDE SEQUENCE [LARGE SCALE GENOMIC DNA]</scope>
    <source>
        <strain evidence="4 5">TK19116</strain>
    </source>
</reference>
<dbReference type="Proteomes" id="UP001203945">
    <property type="component" value="Unassembled WGS sequence"/>
</dbReference>
<sequence length="325" mass="34127">MRAAIMVWLISAGAVLAAPAETPPADFTGAQYIDSTGCVFTRTGSAWTPRLDATGSTICGYPPTPTSLSVNRGGVHDAKTPSPEEALAETLAHGLRDGELTADPRPREERRAAPPVKTPASSPLADLPRMVVAAPSLQRQMAADLNPNRRLCDLLGYPVEGIATPGLGEDATHGFCGGGDVRPLQRTAATRADASMPQQTMNSTQGQTAGVDEVGGPRTATARPTPPTRSKPRSVAASVPRQTRSADVEMIPAGARFVHVGSFPDQGSRRVVIRRLRDLGYPVAQERGRGASASGLYAGPFSDRRSLVAALNDLRSRGIGRPVAR</sequence>
<feature type="region of interest" description="Disordered" evidence="1">
    <location>
        <begin position="92"/>
        <end position="123"/>
    </location>
</feature>
<dbReference type="RefSeq" id="WP_255330672.1">
    <property type="nucleotide sequence ID" value="NZ_JAKZEU010000005.1"/>
</dbReference>
<proteinExistence type="predicted"/>